<evidence type="ECO:0000313" key="1">
    <source>
        <dbReference type="EMBL" id="CAD8922551.1"/>
    </source>
</evidence>
<sequence length="94" mass="10468">MAAARVLVSATRMCVPRGRTVAACSSVRTMSSASSDLEAFKTAWKEETKAYEVVTPKFEWTLEWALPTPVPLHQFAESPVVVEVINRNPDNQHH</sequence>
<gene>
    <name evidence="1" type="ORF">BSP0115_LOCUS15814</name>
</gene>
<protein>
    <submittedName>
        <fullName evidence="1">Uncharacterized protein</fullName>
    </submittedName>
</protein>
<proteinExistence type="predicted"/>
<accession>A0A7S1GE91</accession>
<organism evidence="1">
    <name type="scientific">Bicosoecida sp. CB-2014</name>
    <dbReference type="NCBI Taxonomy" id="1486930"/>
    <lineage>
        <taxon>Eukaryota</taxon>
        <taxon>Sar</taxon>
        <taxon>Stramenopiles</taxon>
        <taxon>Bigyra</taxon>
        <taxon>Opalozoa</taxon>
        <taxon>Bicosoecida</taxon>
    </lineage>
</organism>
<dbReference type="EMBL" id="HBFS01023638">
    <property type="protein sequence ID" value="CAD8922551.1"/>
    <property type="molecule type" value="Transcribed_RNA"/>
</dbReference>
<dbReference type="AlphaFoldDB" id="A0A7S1GE91"/>
<reference evidence="1" key="1">
    <citation type="submission" date="2021-01" db="EMBL/GenBank/DDBJ databases">
        <authorList>
            <person name="Corre E."/>
            <person name="Pelletier E."/>
            <person name="Niang G."/>
            <person name="Scheremetjew M."/>
            <person name="Finn R."/>
            <person name="Kale V."/>
            <person name="Holt S."/>
            <person name="Cochrane G."/>
            <person name="Meng A."/>
            <person name="Brown T."/>
            <person name="Cohen L."/>
        </authorList>
    </citation>
    <scope>NUCLEOTIDE SEQUENCE</scope>
    <source>
        <strain evidence="1">Ms1</strain>
    </source>
</reference>
<name>A0A7S1GE91_9STRA</name>